<keyword evidence="2" id="KW-0808">Transferase</keyword>
<dbReference type="Proteomes" id="UP000323886">
    <property type="component" value="Unassembled WGS sequence"/>
</dbReference>
<evidence type="ECO:0000259" key="1">
    <source>
        <dbReference type="PROSITE" id="PS51186"/>
    </source>
</evidence>
<dbReference type="PROSITE" id="PS51186">
    <property type="entry name" value="GNAT"/>
    <property type="match status" value="1"/>
</dbReference>
<evidence type="ECO:0000313" key="3">
    <source>
        <dbReference type="Proteomes" id="UP000323886"/>
    </source>
</evidence>
<protein>
    <submittedName>
        <fullName evidence="2">N-acetyltransferase</fullName>
    </submittedName>
</protein>
<organism evidence="2 3">
    <name type="scientific">Blastochloris sulfoviridis</name>
    <dbReference type="NCBI Taxonomy" id="50712"/>
    <lineage>
        <taxon>Bacteria</taxon>
        <taxon>Pseudomonadati</taxon>
        <taxon>Pseudomonadota</taxon>
        <taxon>Alphaproteobacteria</taxon>
        <taxon>Hyphomicrobiales</taxon>
        <taxon>Blastochloridaceae</taxon>
        <taxon>Blastochloris</taxon>
    </lineage>
</organism>
<dbReference type="GO" id="GO:0016747">
    <property type="term" value="F:acyltransferase activity, transferring groups other than amino-acyl groups"/>
    <property type="evidence" value="ECO:0007669"/>
    <property type="project" value="InterPro"/>
</dbReference>
<dbReference type="Pfam" id="PF13508">
    <property type="entry name" value="Acetyltransf_7"/>
    <property type="match status" value="1"/>
</dbReference>
<dbReference type="SUPFAM" id="SSF55729">
    <property type="entry name" value="Acyl-CoA N-acyltransferases (Nat)"/>
    <property type="match status" value="1"/>
</dbReference>
<dbReference type="RefSeq" id="WP_150098674.1">
    <property type="nucleotide sequence ID" value="NZ_VWPL01000041.1"/>
</dbReference>
<dbReference type="InterPro" id="IPR016181">
    <property type="entry name" value="Acyl_CoA_acyltransferase"/>
</dbReference>
<dbReference type="Gene3D" id="3.40.630.30">
    <property type="match status" value="1"/>
</dbReference>
<reference evidence="2 3" key="1">
    <citation type="submission" date="2019-09" db="EMBL/GenBank/DDBJ databases">
        <title>Draft Whole-Genome sequence of Blastochloris sulfoviridis DSM 729.</title>
        <authorList>
            <person name="Meyer T.E."/>
            <person name="Kyndt J.A."/>
        </authorList>
    </citation>
    <scope>NUCLEOTIDE SEQUENCE [LARGE SCALE GENOMIC DNA]</scope>
    <source>
        <strain evidence="2 3">DSM 729</strain>
    </source>
</reference>
<sequence>MNQLVTNQLVADQPVATGAAAGFVIDSERPADEKARERLLDRAMGPERRRKTCERLRAGRLPADGLALVARDALGRVIGTVRLWNVQASGVPALMLGPLAVDPWWQGCGVGAALLREALARAVARGHGAVILVGDAPYYARFGFSPQLTEALDLPGPVDRARFLGLELKPGALDGARGCLRASGAKAAFARVPHRPALTMPARRAS</sequence>
<proteinExistence type="predicted"/>
<evidence type="ECO:0000313" key="2">
    <source>
        <dbReference type="EMBL" id="KAA5596744.1"/>
    </source>
</evidence>
<name>A0A5M6HLM5_9HYPH</name>
<accession>A0A5M6HLM5</accession>
<gene>
    <name evidence="2" type="ORF">F1193_15320</name>
</gene>
<feature type="domain" description="N-acetyltransferase" evidence="1">
    <location>
        <begin position="23"/>
        <end position="169"/>
    </location>
</feature>
<dbReference type="OrthoDB" id="9815099at2"/>
<dbReference type="InterPro" id="IPR000182">
    <property type="entry name" value="GNAT_dom"/>
</dbReference>
<keyword evidence="3" id="KW-1185">Reference proteome</keyword>
<dbReference type="AlphaFoldDB" id="A0A5M6HLM5"/>
<dbReference type="EMBL" id="VWPL01000041">
    <property type="protein sequence ID" value="KAA5596744.1"/>
    <property type="molecule type" value="Genomic_DNA"/>
</dbReference>
<dbReference type="CDD" id="cd04301">
    <property type="entry name" value="NAT_SF"/>
    <property type="match status" value="1"/>
</dbReference>
<comment type="caution">
    <text evidence="2">The sequence shown here is derived from an EMBL/GenBank/DDBJ whole genome shotgun (WGS) entry which is preliminary data.</text>
</comment>